<dbReference type="OrthoDB" id="9809485at2"/>
<name>A0A7X2S7P2_9BACI</name>
<feature type="binding site" evidence="10">
    <location>
        <position position="288"/>
    </location>
    <ligand>
        <name>Zn(2+)</name>
        <dbReference type="ChEBI" id="CHEBI:29105"/>
    </ligand>
</feature>
<dbReference type="SUPFAM" id="SSF52540">
    <property type="entry name" value="P-loop containing nucleoside triphosphate hydrolases"/>
    <property type="match status" value="1"/>
</dbReference>
<feature type="binding site" evidence="10">
    <location>
        <position position="296"/>
    </location>
    <ligand>
        <name>Zn(2+)</name>
        <dbReference type="ChEBI" id="CHEBI:29105"/>
    </ligand>
</feature>
<comment type="subunit">
    <text evidence="10">Monomer. Associates with 30S ribosomal subunit, binds 16S rRNA.</text>
</comment>
<dbReference type="Proteomes" id="UP000434639">
    <property type="component" value="Unassembled WGS sequence"/>
</dbReference>
<evidence type="ECO:0000256" key="7">
    <source>
        <dbReference type="ARBA" id="ARBA00022833"/>
    </source>
</evidence>
<dbReference type="InterPro" id="IPR027417">
    <property type="entry name" value="P-loop_NTPase"/>
</dbReference>
<dbReference type="PANTHER" id="PTHR32120:SF10">
    <property type="entry name" value="SMALL RIBOSOMAL SUBUNIT BIOGENESIS GTPASE RSGA"/>
    <property type="match status" value="1"/>
</dbReference>
<protein>
    <recommendedName>
        <fullName evidence="10">Small ribosomal subunit biogenesis GTPase RsgA</fullName>
        <ecNumber evidence="10">3.6.1.-</ecNumber>
    </recommendedName>
</protein>
<keyword evidence="14" id="KW-1185">Reference proteome</keyword>
<keyword evidence="5 10" id="KW-0547">Nucleotide-binding</keyword>
<dbReference type="GO" id="GO:0003924">
    <property type="term" value="F:GTPase activity"/>
    <property type="evidence" value="ECO:0007669"/>
    <property type="project" value="UniProtKB-UniRule"/>
</dbReference>
<keyword evidence="8 10" id="KW-0694">RNA-binding</keyword>
<dbReference type="SUPFAM" id="SSF50249">
    <property type="entry name" value="Nucleic acid-binding proteins"/>
    <property type="match status" value="1"/>
</dbReference>
<keyword evidence="4 10" id="KW-0699">rRNA-binding</keyword>
<dbReference type="InterPro" id="IPR010914">
    <property type="entry name" value="RsgA_GTPase_dom"/>
</dbReference>
<dbReference type="InterPro" id="IPR012340">
    <property type="entry name" value="NA-bd_OB-fold"/>
</dbReference>
<comment type="subcellular location">
    <subcellularLocation>
        <location evidence="10">Cytoplasm</location>
    </subcellularLocation>
</comment>
<gene>
    <name evidence="10 13" type="primary">rsgA</name>
    <name evidence="13" type="ORF">GKZ89_13070</name>
</gene>
<keyword evidence="6 10" id="KW-0378">Hydrolase</keyword>
<dbReference type="PANTHER" id="PTHR32120">
    <property type="entry name" value="SMALL RIBOSOMAL SUBUNIT BIOGENESIS GTPASE RSGA"/>
    <property type="match status" value="1"/>
</dbReference>
<dbReference type="EMBL" id="WMIB01000013">
    <property type="protein sequence ID" value="MTH54336.1"/>
    <property type="molecule type" value="Genomic_DNA"/>
</dbReference>
<dbReference type="AlphaFoldDB" id="A0A7X2S7P2"/>
<keyword evidence="7 10" id="KW-0862">Zinc</keyword>
<feature type="domain" description="CP-type G" evidence="12">
    <location>
        <begin position="107"/>
        <end position="260"/>
    </location>
</feature>
<dbReference type="Pfam" id="PF03193">
    <property type="entry name" value="RsgA_GTPase"/>
    <property type="match status" value="1"/>
</dbReference>
<comment type="caution">
    <text evidence="13">The sequence shown here is derived from an EMBL/GenBank/DDBJ whole genome shotgun (WGS) entry which is preliminary data.</text>
</comment>
<keyword evidence="9 10" id="KW-0342">GTP-binding</keyword>
<feature type="binding site" evidence="10">
    <location>
        <begin position="152"/>
        <end position="155"/>
    </location>
    <ligand>
        <name>GTP</name>
        <dbReference type="ChEBI" id="CHEBI:37565"/>
    </ligand>
</feature>
<evidence type="ECO:0000256" key="6">
    <source>
        <dbReference type="ARBA" id="ARBA00022801"/>
    </source>
</evidence>
<comment type="cofactor">
    <cofactor evidence="10">
        <name>Zn(2+)</name>
        <dbReference type="ChEBI" id="CHEBI:29105"/>
    </cofactor>
    <text evidence="10">Binds 1 zinc ion per subunit.</text>
</comment>
<evidence type="ECO:0000259" key="12">
    <source>
        <dbReference type="PROSITE" id="PS51721"/>
    </source>
</evidence>
<proteinExistence type="inferred from homology"/>
<accession>A0A7X2S7P2</accession>
<evidence type="ECO:0000256" key="5">
    <source>
        <dbReference type="ARBA" id="ARBA00022741"/>
    </source>
</evidence>
<evidence type="ECO:0000256" key="2">
    <source>
        <dbReference type="ARBA" id="ARBA00022517"/>
    </source>
</evidence>
<dbReference type="EC" id="3.6.1.-" evidence="10"/>
<evidence type="ECO:0000256" key="4">
    <source>
        <dbReference type="ARBA" id="ARBA00022730"/>
    </source>
</evidence>
<dbReference type="PROSITE" id="PS51721">
    <property type="entry name" value="G_CP"/>
    <property type="match status" value="1"/>
</dbReference>
<dbReference type="PROSITE" id="PS50936">
    <property type="entry name" value="ENGC_GTPASE"/>
    <property type="match status" value="1"/>
</dbReference>
<evidence type="ECO:0000256" key="8">
    <source>
        <dbReference type="ARBA" id="ARBA00022884"/>
    </source>
</evidence>
<dbReference type="GO" id="GO:0005737">
    <property type="term" value="C:cytoplasm"/>
    <property type="evidence" value="ECO:0007669"/>
    <property type="project" value="UniProtKB-SubCell"/>
</dbReference>
<comment type="function">
    <text evidence="10">One of several proteins that assist in the late maturation steps of the functional core of the 30S ribosomal subunit. Helps release RbfA from mature subunits. May play a role in the assembly of ribosomal proteins into the subunit. Circularly permuted GTPase that catalyzes slow GTP hydrolysis, GTPase activity is stimulated by the 30S ribosomal subunit.</text>
</comment>
<evidence type="ECO:0000256" key="9">
    <source>
        <dbReference type="ARBA" id="ARBA00023134"/>
    </source>
</evidence>
<evidence type="ECO:0000313" key="13">
    <source>
        <dbReference type="EMBL" id="MTH54336.1"/>
    </source>
</evidence>
<dbReference type="Gene3D" id="3.40.50.300">
    <property type="entry name" value="P-loop containing nucleotide triphosphate hydrolases"/>
    <property type="match status" value="1"/>
</dbReference>
<dbReference type="CDD" id="cd01854">
    <property type="entry name" value="YjeQ_EngC"/>
    <property type="match status" value="1"/>
</dbReference>
<organism evidence="13 14">
    <name type="scientific">Metabacillus mangrovi</name>
    <dbReference type="NCBI Taxonomy" id="1491830"/>
    <lineage>
        <taxon>Bacteria</taxon>
        <taxon>Bacillati</taxon>
        <taxon>Bacillota</taxon>
        <taxon>Bacilli</taxon>
        <taxon>Bacillales</taxon>
        <taxon>Bacillaceae</taxon>
        <taxon>Metabacillus</taxon>
    </lineage>
</organism>
<dbReference type="GO" id="GO:0046872">
    <property type="term" value="F:metal ion binding"/>
    <property type="evidence" value="ECO:0007669"/>
    <property type="project" value="UniProtKB-KW"/>
</dbReference>
<dbReference type="GO" id="GO:0019843">
    <property type="term" value="F:rRNA binding"/>
    <property type="evidence" value="ECO:0007669"/>
    <property type="project" value="UniProtKB-KW"/>
</dbReference>
<dbReference type="RefSeq" id="WP_155112850.1">
    <property type="nucleotide sequence ID" value="NZ_WMIB01000013.1"/>
</dbReference>
<evidence type="ECO:0000256" key="3">
    <source>
        <dbReference type="ARBA" id="ARBA00022723"/>
    </source>
</evidence>
<dbReference type="GO" id="GO:0005525">
    <property type="term" value="F:GTP binding"/>
    <property type="evidence" value="ECO:0007669"/>
    <property type="project" value="UniProtKB-UniRule"/>
</dbReference>
<feature type="binding site" evidence="10">
    <location>
        <position position="290"/>
    </location>
    <ligand>
        <name>Zn(2+)</name>
        <dbReference type="ChEBI" id="CHEBI:29105"/>
    </ligand>
</feature>
<evidence type="ECO:0000256" key="1">
    <source>
        <dbReference type="ARBA" id="ARBA00022490"/>
    </source>
</evidence>
<comment type="similarity">
    <text evidence="10">Belongs to the TRAFAC class YlqF/YawG GTPase family. RsgA subfamily.</text>
</comment>
<dbReference type="Gene3D" id="1.10.40.50">
    <property type="entry name" value="Probable gtpase engc, domain 3"/>
    <property type="match status" value="1"/>
</dbReference>
<feature type="domain" description="EngC GTPase" evidence="11">
    <location>
        <begin position="113"/>
        <end position="258"/>
    </location>
</feature>
<keyword evidence="3 10" id="KW-0479">Metal-binding</keyword>
<dbReference type="HAMAP" id="MF_01820">
    <property type="entry name" value="GTPase_RsgA"/>
    <property type="match status" value="1"/>
</dbReference>
<feature type="binding site" evidence="10">
    <location>
        <begin position="202"/>
        <end position="210"/>
    </location>
    <ligand>
        <name>GTP</name>
        <dbReference type="ChEBI" id="CHEBI:37565"/>
    </ligand>
</feature>
<keyword evidence="2 10" id="KW-0690">Ribosome biogenesis</keyword>
<dbReference type="NCBIfam" id="TIGR00157">
    <property type="entry name" value="ribosome small subunit-dependent GTPase A"/>
    <property type="match status" value="1"/>
</dbReference>
<keyword evidence="1 10" id="KW-0963">Cytoplasm</keyword>
<dbReference type="InterPro" id="IPR004881">
    <property type="entry name" value="Ribosome_biogen_GTPase_RsgA"/>
</dbReference>
<sequence length="353" mass="39534">MNTLNLADLGMSPFFEEAFAPYREEGFEIGRVALEHKRMYRILTEQQELLGEIAGRMRFEASGREDYPAVGDWVVIRPRHEEGKATIHTILPRQSKFSRKAAGLTADEQIVAANIDTLFIVMALNHDYNIRRLERYLVMAWESGANPVVVLNKADLCTELDAKLQEVESAAFGVPVHAISALTSAELLRSYCTGGRTAALVGSSGVGKSTITNQLLGSDYLKTQAAREDDDRGRHTTTHRELIILSSGGCLIDTPGMRELQLWSADDGLSGTFEDIEEVASNCRFSDCRHETEPGCAIRQALSSQTLDSHRYESYQKLQKELAFLARKEDKRAQAEEKAKWKQITKSMKNFKK</sequence>
<feature type="binding site" evidence="10">
    <location>
        <position position="283"/>
    </location>
    <ligand>
        <name>Zn(2+)</name>
        <dbReference type="ChEBI" id="CHEBI:29105"/>
    </ligand>
</feature>
<dbReference type="GO" id="GO:0042274">
    <property type="term" value="P:ribosomal small subunit biogenesis"/>
    <property type="evidence" value="ECO:0007669"/>
    <property type="project" value="UniProtKB-UniRule"/>
</dbReference>
<dbReference type="InterPro" id="IPR030378">
    <property type="entry name" value="G_CP_dom"/>
</dbReference>
<reference evidence="13 14" key="1">
    <citation type="journal article" date="2017" name="Int. J. Syst. Evol. Microbiol.">
        <title>Bacillus mangrovi sp. nov., isolated from a sediment sample from a mangrove forest.</title>
        <authorList>
            <person name="Gupta V."/>
            <person name="Singh P.K."/>
            <person name="Korpole S."/>
            <person name="Tanuku N.R.S."/>
            <person name="Pinnaka A.K."/>
        </authorList>
    </citation>
    <scope>NUCLEOTIDE SEQUENCE [LARGE SCALE GENOMIC DNA]</scope>
    <source>
        <strain evidence="13 14">KCTC 33872</strain>
    </source>
</reference>
<evidence type="ECO:0000256" key="10">
    <source>
        <dbReference type="HAMAP-Rule" id="MF_01820"/>
    </source>
</evidence>
<evidence type="ECO:0000259" key="11">
    <source>
        <dbReference type="PROSITE" id="PS50936"/>
    </source>
</evidence>
<evidence type="ECO:0000313" key="14">
    <source>
        <dbReference type="Proteomes" id="UP000434639"/>
    </source>
</evidence>